<accession>A0ABY0T0G8</accession>
<evidence type="ECO:0000313" key="2">
    <source>
        <dbReference type="Proteomes" id="UP000198646"/>
    </source>
</evidence>
<gene>
    <name evidence="1" type="ORF">SAMN04488512_1563</name>
</gene>
<proteinExistence type="predicted"/>
<dbReference type="EMBL" id="FNJD01000056">
    <property type="protein sequence ID" value="SDP80018.1"/>
    <property type="molecule type" value="Genomic_DNA"/>
</dbReference>
<protein>
    <submittedName>
        <fullName evidence="1">Uncharacterized protein</fullName>
    </submittedName>
</protein>
<reference evidence="1 2" key="1">
    <citation type="submission" date="2016-10" db="EMBL/GenBank/DDBJ databases">
        <authorList>
            <person name="Varghese N."/>
            <person name="Submissions S."/>
        </authorList>
    </citation>
    <scope>NUCLEOTIDE SEQUENCE [LARGE SCALE GENOMIC DNA]</scope>
    <source>
        <strain evidence="1 2">DSM 17584</strain>
    </source>
</reference>
<sequence length="77" mass="9366">MKVIEKIGRFSICENRGAMYLRWWDMHQKKSLSERLDAETLELSRIEPPRVYRRAKLSENCPLWNSHTTRRPRSRIH</sequence>
<organism evidence="1 2">
    <name type="scientific">Sulfitobacter litoralis</name>
    <dbReference type="NCBI Taxonomy" id="335975"/>
    <lineage>
        <taxon>Bacteria</taxon>
        <taxon>Pseudomonadati</taxon>
        <taxon>Pseudomonadota</taxon>
        <taxon>Alphaproteobacteria</taxon>
        <taxon>Rhodobacterales</taxon>
        <taxon>Roseobacteraceae</taxon>
        <taxon>Sulfitobacter</taxon>
    </lineage>
</organism>
<evidence type="ECO:0000313" key="1">
    <source>
        <dbReference type="EMBL" id="SDP80018.1"/>
    </source>
</evidence>
<comment type="caution">
    <text evidence="1">The sequence shown here is derived from an EMBL/GenBank/DDBJ whole genome shotgun (WGS) entry which is preliminary data.</text>
</comment>
<name>A0ABY0T0G8_9RHOB</name>
<keyword evidence="2" id="KW-1185">Reference proteome</keyword>
<dbReference type="RefSeq" id="WP_208596105.1">
    <property type="nucleotide sequence ID" value="NZ_FNJD01000056.1"/>
</dbReference>
<feature type="non-terminal residue" evidence="1">
    <location>
        <position position="77"/>
    </location>
</feature>
<dbReference type="Proteomes" id="UP000198646">
    <property type="component" value="Unassembled WGS sequence"/>
</dbReference>